<evidence type="ECO:0000256" key="3">
    <source>
        <dbReference type="ARBA" id="ARBA00022989"/>
    </source>
</evidence>
<dbReference type="GeneID" id="120020303"/>
<dbReference type="GO" id="GO:0022857">
    <property type="term" value="F:transmembrane transporter activity"/>
    <property type="evidence" value="ECO:0007669"/>
    <property type="project" value="InterPro"/>
</dbReference>
<sequence>MSKTAMAVVQLDTEDHQSENGFVSLETESPGLLTRIDSCVLPFLGGFGKYQRQLIVLTWIPALFIGFSQYSDEFLLAQPNNTCVPPMANTTNLTRSPLFHGANNSFPRTAAYVYTNGTHNYTARHLQHCMCKEWTFELHTGLIQNVVTKWSLVCDSAWKVHIAKFSLLVGSIFGYLVFGVLADWFGRHPVLIISVLFMLVFGLTVAFSVNVPMFSTLRFFEGFCLAGIILSLYILRIELCLPAWRFSMTMVASFVVLGGQLLMPGMAYLCRDWQVLQAVIICPLILMVSYIWIFPESLRWLLATQQYGRSKWIMGHIAKKNQVNTELDTDHILTELQKALQKKPKKTCIVKMVGTRNLWKNIVVLCVNSLTGYGIHHCFARSMMDHHETHESTMFHNFYADYYTMAGIAVASCIALCPAVSLMGRRGGLLMFMIITALASLLQLGLLNLLGKYSVHLNIERSDTLNKNFSIAFSIIGMFSSHAVSNLSIFFCAEITPTVIRGGGLGLVLASAGFGMLTAPIMELHNQKGYFLHHIIFACCTLICIICILLLPETRYQPLPETLADGECYTRQPLLPPRKPGEQRLLLSQLESNRDYTRVHDTPLHEAAATAVSTMEFTASSAVDRTAPSAIDISAPSARTLRSHQHESDGKSTEDSTDIPLINSVSPSSTFIVDDETAPSPTKDVTTDRLTEDTHTSILVKTISPVTETLPISLLESTIPPVLDSTPTSALYPSTPPVIESTPGSVVDPSTPPVIESTPGSVVDPSTPPVIESTPGSVVDPSTPPVIESTPSSVVDPSTPPVVESTPGSVVDPSTPPVIETTPSSVVDPSMPPVIESAPTSLDAPEVIETPPTSTLDSPPVIETTPTLNSTIPPVIETTPTLDSTTPPVLDLLPPSPTPSPTPVINDIFLPPPMVDCTTPIDSADHITTDPIIYSLDDKLPAPLPPTSDCTIPLLTDSVHTPELDSSSPCVNNVIVSPAYPFIAHSPVHPPIRPLPPPPNDSGHIPTTVDSSMPPVMDTVHRPTVDSTTLPITDIVQPLSLDSTIPLVIDSQHPNVTDSETTEAATASTIMDCTISSPIDLGILPIMDCTISENRVINGVASS</sequence>
<keyword evidence="3 6" id="KW-1133">Transmembrane helix</keyword>
<name>A0A8U0P9K6_SALNM</name>
<dbReference type="AlphaFoldDB" id="A0A8U0P9K6"/>
<feature type="transmembrane region" description="Helical" evidence="6">
    <location>
        <begin position="402"/>
        <end position="422"/>
    </location>
</feature>
<feature type="transmembrane region" description="Helical" evidence="6">
    <location>
        <begin position="471"/>
        <end position="493"/>
    </location>
</feature>
<proteinExistence type="predicted"/>
<keyword evidence="4 6" id="KW-0472">Membrane</keyword>
<dbReference type="Pfam" id="PF00083">
    <property type="entry name" value="Sugar_tr"/>
    <property type="match status" value="1"/>
</dbReference>
<evidence type="ECO:0000256" key="6">
    <source>
        <dbReference type="SAM" id="Phobius"/>
    </source>
</evidence>
<dbReference type="GO" id="GO:0016020">
    <property type="term" value="C:membrane"/>
    <property type="evidence" value="ECO:0007669"/>
    <property type="project" value="UniProtKB-SubCell"/>
</dbReference>
<dbReference type="PANTHER" id="PTHR24064">
    <property type="entry name" value="SOLUTE CARRIER FAMILY 22 MEMBER"/>
    <property type="match status" value="1"/>
</dbReference>
<reference evidence="8" key="1">
    <citation type="submission" date="2025-08" db="UniProtKB">
        <authorList>
            <consortium name="RefSeq"/>
        </authorList>
    </citation>
    <scope>IDENTIFICATION</scope>
    <source>
        <tissue evidence="8">White muscle</tissue>
    </source>
</reference>
<dbReference type="InterPro" id="IPR036259">
    <property type="entry name" value="MFS_trans_sf"/>
</dbReference>
<accession>A0A8U0P9K6</accession>
<dbReference type="RefSeq" id="XP_038819799.1">
    <property type="nucleotide sequence ID" value="XM_038963871.1"/>
</dbReference>
<feature type="compositionally biased region" description="Low complexity" evidence="5">
    <location>
        <begin position="878"/>
        <end position="889"/>
    </location>
</feature>
<dbReference type="Gene3D" id="1.20.1250.20">
    <property type="entry name" value="MFS general substrate transporter like domains"/>
    <property type="match status" value="1"/>
</dbReference>
<evidence type="ECO:0000256" key="4">
    <source>
        <dbReference type="ARBA" id="ARBA00023136"/>
    </source>
</evidence>
<evidence type="ECO:0000256" key="2">
    <source>
        <dbReference type="ARBA" id="ARBA00022692"/>
    </source>
</evidence>
<evidence type="ECO:0000313" key="8">
    <source>
        <dbReference type="RefSeq" id="XP_038819799.1"/>
    </source>
</evidence>
<evidence type="ECO:0000256" key="5">
    <source>
        <dbReference type="SAM" id="MobiDB-lite"/>
    </source>
</evidence>
<feature type="transmembrane region" description="Helical" evidence="6">
    <location>
        <begin position="191"/>
        <end position="212"/>
    </location>
</feature>
<evidence type="ECO:0000256" key="1">
    <source>
        <dbReference type="ARBA" id="ARBA00004141"/>
    </source>
</evidence>
<feature type="transmembrane region" description="Helical" evidence="6">
    <location>
        <begin position="219"/>
        <end position="237"/>
    </location>
</feature>
<keyword evidence="7" id="KW-1185">Reference proteome</keyword>
<keyword evidence="2 6" id="KW-0812">Transmembrane</keyword>
<feature type="transmembrane region" description="Helical" evidence="6">
    <location>
        <begin position="530"/>
        <end position="551"/>
    </location>
</feature>
<feature type="region of interest" description="Disordered" evidence="5">
    <location>
        <begin position="633"/>
        <end position="688"/>
    </location>
</feature>
<feature type="transmembrane region" description="Helical" evidence="6">
    <location>
        <begin position="429"/>
        <end position="451"/>
    </location>
</feature>
<feature type="transmembrane region" description="Helical" evidence="6">
    <location>
        <begin position="243"/>
        <end position="263"/>
    </location>
</feature>
<protein>
    <submittedName>
        <fullName evidence="8">Solute carrier family 22 member 23-like isoform X2</fullName>
    </submittedName>
</protein>
<comment type="subcellular location">
    <subcellularLocation>
        <location evidence="1">Membrane</location>
        <topology evidence="1">Multi-pass membrane protein</topology>
    </subcellularLocation>
</comment>
<dbReference type="InterPro" id="IPR005828">
    <property type="entry name" value="MFS_sugar_transport-like"/>
</dbReference>
<feature type="transmembrane region" description="Helical" evidence="6">
    <location>
        <begin position="505"/>
        <end position="524"/>
    </location>
</feature>
<feature type="compositionally biased region" description="Basic and acidic residues" evidence="5">
    <location>
        <begin position="644"/>
        <end position="654"/>
    </location>
</feature>
<gene>
    <name evidence="8" type="primary">LOC120020303</name>
</gene>
<dbReference type="Proteomes" id="UP000808372">
    <property type="component" value="Chromosome 25"/>
</dbReference>
<feature type="region of interest" description="Disordered" evidence="5">
    <location>
        <begin position="733"/>
        <end position="832"/>
    </location>
</feature>
<evidence type="ECO:0000313" key="7">
    <source>
        <dbReference type="Proteomes" id="UP000808372"/>
    </source>
</evidence>
<feature type="compositionally biased region" description="Low complexity" evidence="5">
    <location>
        <begin position="789"/>
        <end position="811"/>
    </location>
</feature>
<dbReference type="SUPFAM" id="SSF103473">
    <property type="entry name" value="MFS general substrate transporter"/>
    <property type="match status" value="1"/>
</dbReference>
<organism evidence="7 8">
    <name type="scientific">Salvelinus namaycush</name>
    <name type="common">Lake trout</name>
    <name type="synonym">Salmo namaycush</name>
    <dbReference type="NCBI Taxonomy" id="8040"/>
    <lineage>
        <taxon>Eukaryota</taxon>
        <taxon>Metazoa</taxon>
        <taxon>Chordata</taxon>
        <taxon>Craniata</taxon>
        <taxon>Vertebrata</taxon>
        <taxon>Euteleostomi</taxon>
        <taxon>Actinopterygii</taxon>
        <taxon>Neopterygii</taxon>
        <taxon>Teleostei</taxon>
        <taxon>Protacanthopterygii</taxon>
        <taxon>Salmoniformes</taxon>
        <taxon>Salmonidae</taxon>
        <taxon>Salmoninae</taxon>
        <taxon>Salvelinus</taxon>
    </lineage>
</organism>
<feature type="region of interest" description="Disordered" evidence="5">
    <location>
        <begin position="851"/>
        <end position="889"/>
    </location>
</feature>
<feature type="transmembrane region" description="Helical" evidence="6">
    <location>
        <begin position="275"/>
        <end position="293"/>
    </location>
</feature>
<feature type="transmembrane region" description="Helical" evidence="6">
    <location>
        <begin position="165"/>
        <end position="185"/>
    </location>
</feature>